<organism evidence="2 3">
    <name type="scientific">Alkaliphilus hydrothermalis</name>
    <dbReference type="NCBI Taxonomy" id="1482730"/>
    <lineage>
        <taxon>Bacteria</taxon>
        <taxon>Bacillati</taxon>
        <taxon>Bacillota</taxon>
        <taxon>Clostridia</taxon>
        <taxon>Peptostreptococcales</taxon>
        <taxon>Natronincolaceae</taxon>
        <taxon>Alkaliphilus</taxon>
    </lineage>
</organism>
<proteinExistence type="inferred from homology"/>
<feature type="binding site" evidence="1">
    <location>
        <position position="92"/>
    </location>
    <ligand>
        <name>FAD</name>
        <dbReference type="ChEBI" id="CHEBI:57692"/>
        <note>ligand shared between neighboring subunits</note>
    </ligand>
</feature>
<keyword evidence="1" id="KW-0545">Nucleotide biosynthesis</keyword>
<keyword evidence="1 2" id="KW-0808">Transferase</keyword>
<evidence type="ECO:0000313" key="3">
    <source>
        <dbReference type="Proteomes" id="UP001314796"/>
    </source>
</evidence>
<feature type="binding site" description="in other chain" evidence="1">
    <location>
        <begin position="92"/>
        <end position="96"/>
    </location>
    <ligand>
        <name>dUMP</name>
        <dbReference type="ChEBI" id="CHEBI:246422"/>
        <note>ligand shared between dimeric partners</note>
    </ligand>
</feature>
<dbReference type="CDD" id="cd20175">
    <property type="entry name" value="ThyX"/>
    <property type="match status" value="1"/>
</dbReference>
<dbReference type="Pfam" id="PF02511">
    <property type="entry name" value="Thy1"/>
    <property type="match status" value="1"/>
</dbReference>
<dbReference type="HAMAP" id="MF_01408">
    <property type="entry name" value="ThyX"/>
    <property type="match status" value="1"/>
</dbReference>
<dbReference type="InterPro" id="IPR003669">
    <property type="entry name" value="Thymidylate_synthase_ThyX"/>
</dbReference>
<dbReference type="SUPFAM" id="SSF69796">
    <property type="entry name" value="Thymidylate synthase-complementing protein Thy1"/>
    <property type="match status" value="1"/>
</dbReference>
<reference evidence="2 3" key="1">
    <citation type="submission" date="2021-01" db="EMBL/GenBank/DDBJ databases">
        <title>Genomic Encyclopedia of Type Strains, Phase IV (KMG-IV): sequencing the most valuable type-strain genomes for metagenomic binning, comparative biology and taxonomic classification.</title>
        <authorList>
            <person name="Goeker M."/>
        </authorList>
    </citation>
    <scope>NUCLEOTIDE SEQUENCE [LARGE SCALE GENOMIC DNA]</scope>
    <source>
        <strain evidence="2 3">DSM 25890</strain>
    </source>
</reference>
<dbReference type="Proteomes" id="UP001314796">
    <property type="component" value="Unassembled WGS sequence"/>
</dbReference>
<dbReference type="PANTHER" id="PTHR34934">
    <property type="entry name" value="FLAVIN-DEPENDENT THYMIDYLATE SYNTHASE"/>
    <property type="match status" value="1"/>
</dbReference>
<comment type="pathway">
    <text evidence="1">Pyrimidine metabolism; dTTP biosynthesis.</text>
</comment>
<accession>A0ABS2NQT5</accession>
<keyword evidence="1 2" id="KW-0489">Methyltransferase</keyword>
<dbReference type="PANTHER" id="PTHR34934:SF1">
    <property type="entry name" value="FLAVIN-DEPENDENT THYMIDYLATE SYNTHASE"/>
    <property type="match status" value="1"/>
</dbReference>
<dbReference type="EC" id="2.1.1.148" evidence="1"/>
<keyword evidence="3" id="KW-1185">Reference proteome</keyword>
<name>A0ABS2NQT5_9FIRM</name>
<comment type="similarity">
    <text evidence="1">Belongs to the thymidylate synthase ThyX family.</text>
</comment>
<feature type="binding site" evidence="1">
    <location>
        <position position="59"/>
    </location>
    <ligand>
        <name>FAD</name>
        <dbReference type="ChEBI" id="CHEBI:57692"/>
        <note>ligand shared between neighboring subunits</note>
    </ligand>
</feature>
<comment type="cofactor">
    <cofactor evidence="1">
        <name>FAD</name>
        <dbReference type="ChEBI" id="CHEBI:57692"/>
    </cofactor>
    <text evidence="1">Binds 4 FAD per tetramer. Each FAD binding site is formed by three monomers.</text>
</comment>
<keyword evidence="1" id="KW-0285">Flavoprotein</keyword>
<feature type="binding site" evidence="1">
    <location>
        <begin position="80"/>
        <end position="83"/>
    </location>
    <ligand>
        <name>dUMP</name>
        <dbReference type="ChEBI" id="CHEBI:246422"/>
        <note>ligand shared between dimeric partners</note>
    </ligand>
</feature>
<comment type="catalytic activity">
    <reaction evidence="1">
        <text>dUMP + (6R)-5,10-methylene-5,6,7,8-tetrahydrofolate + NADPH + H(+) = dTMP + (6S)-5,6,7,8-tetrahydrofolate + NADP(+)</text>
        <dbReference type="Rhea" id="RHEA:29043"/>
        <dbReference type="ChEBI" id="CHEBI:15378"/>
        <dbReference type="ChEBI" id="CHEBI:15636"/>
        <dbReference type="ChEBI" id="CHEBI:57453"/>
        <dbReference type="ChEBI" id="CHEBI:57783"/>
        <dbReference type="ChEBI" id="CHEBI:58349"/>
        <dbReference type="ChEBI" id="CHEBI:63528"/>
        <dbReference type="ChEBI" id="CHEBI:246422"/>
        <dbReference type="EC" id="2.1.1.148"/>
    </reaction>
</comment>
<evidence type="ECO:0000313" key="2">
    <source>
        <dbReference type="EMBL" id="MBM7615323.1"/>
    </source>
</evidence>
<gene>
    <name evidence="1" type="primary">thyX</name>
    <name evidence="2" type="ORF">JOC73_001892</name>
</gene>
<dbReference type="NCBIfam" id="TIGR02170">
    <property type="entry name" value="thyX"/>
    <property type="match status" value="1"/>
</dbReference>
<comment type="subunit">
    <text evidence="1">Homotetramer.</text>
</comment>
<comment type="caution">
    <text evidence="2">The sequence shown here is derived from an EMBL/GenBank/DDBJ whole genome shotgun (WGS) entry which is preliminary data.</text>
</comment>
<feature type="binding site" evidence="1">
    <location>
        <position position="197"/>
    </location>
    <ligand>
        <name>dUMP</name>
        <dbReference type="ChEBI" id="CHEBI:246422"/>
        <note>ligand shared between dimeric partners</note>
    </ligand>
</feature>
<feature type="binding site" evidence="1">
    <location>
        <begin position="186"/>
        <end position="188"/>
    </location>
    <ligand>
        <name>FAD</name>
        <dbReference type="ChEBI" id="CHEBI:57692"/>
        <note>ligand shared between neighboring subunits</note>
    </ligand>
</feature>
<dbReference type="EMBL" id="JAFBEE010000011">
    <property type="protein sequence ID" value="MBM7615323.1"/>
    <property type="molecule type" value="Genomic_DNA"/>
</dbReference>
<keyword evidence="1" id="KW-0274">FAD</keyword>
<feature type="binding site" description="in other chain" evidence="1">
    <location>
        <position position="170"/>
    </location>
    <ligand>
        <name>dUMP</name>
        <dbReference type="ChEBI" id="CHEBI:246422"/>
        <note>ligand shared between dimeric partners</note>
    </ligand>
</feature>
<feature type="binding site" evidence="1">
    <location>
        <begin position="83"/>
        <end position="85"/>
    </location>
    <ligand>
        <name>FAD</name>
        <dbReference type="ChEBI" id="CHEBI:57692"/>
        <note>ligand shared between neighboring subunits</note>
    </ligand>
</feature>
<dbReference type="RefSeq" id="WP_204402385.1">
    <property type="nucleotide sequence ID" value="NZ_JAFBEE010000011.1"/>
</dbReference>
<dbReference type="GO" id="GO:0032259">
    <property type="term" value="P:methylation"/>
    <property type="evidence" value="ECO:0007669"/>
    <property type="project" value="UniProtKB-KW"/>
</dbReference>
<dbReference type="PROSITE" id="PS51331">
    <property type="entry name" value="THYX"/>
    <property type="match status" value="1"/>
</dbReference>
<dbReference type="Gene3D" id="3.30.1360.170">
    <property type="match status" value="1"/>
</dbReference>
<feature type="binding site" evidence="1">
    <location>
        <position position="192"/>
    </location>
    <ligand>
        <name>FAD</name>
        <dbReference type="ChEBI" id="CHEBI:57692"/>
        <note>ligand shared between neighboring subunits</note>
    </ligand>
</feature>
<comment type="function">
    <text evidence="1">Catalyzes the reductive methylation of 2'-deoxyuridine-5'-monophosphate (dUMP) to 2'-deoxythymidine-5'-monophosphate (dTMP) while utilizing 5,10-methylenetetrahydrofolate (mTHF) as the methyl donor, and NADPH and FADH(2) as the reductant.</text>
</comment>
<sequence length="260" mass="29690">MESNCKVSLITYTPEPEKIMAAAAKLCYSSSNIQGLMDNLQEENVINFIDMLARLGHESPFEHINFTFGIEGVSRSLTHQLVRHRIGSSYSQKSQRYVREGQFQYVIPPEIKKLPKAHQLYIDTMEQLQKAYDDLANILFEEHYKSLIENGTSEKKAKSLAEKQAIEDARFVLPNACETKIVVTMNARALFNFFHHRCCNRAQWEIRFVATEMLRLVQAVAPTVFKYSGPNCIKGQCPEGAMTCGKIQEVRENFQKLGSE</sequence>
<feature type="active site" description="Involved in ionization of N3 of dUMP, leading to its activation" evidence="1">
    <location>
        <position position="197"/>
    </location>
</feature>
<dbReference type="GO" id="GO:0050797">
    <property type="term" value="F:thymidylate synthase (FAD) activity"/>
    <property type="evidence" value="ECO:0007669"/>
    <property type="project" value="UniProtKB-EC"/>
</dbReference>
<keyword evidence="1" id="KW-0521">NADP</keyword>
<evidence type="ECO:0000256" key="1">
    <source>
        <dbReference type="HAMAP-Rule" id="MF_01408"/>
    </source>
</evidence>
<protein>
    <recommendedName>
        <fullName evidence="1">Flavin-dependent thymidylate synthase</fullName>
        <shortName evidence="1">FDTS</shortName>
        <ecNumber evidence="1">2.1.1.148</ecNumber>
    </recommendedName>
    <alternativeName>
        <fullName evidence="1">FAD-dependent thymidylate synthase</fullName>
    </alternativeName>
    <alternativeName>
        <fullName evidence="1">Thymidylate synthase ThyX</fullName>
        <shortName evidence="1">TS</shortName>
        <shortName evidence="1">TSase</shortName>
    </alternativeName>
</protein>
<dbReference type="InterPro" id="IPR036098">
    <property type="entry name" value="Thymidylate_synthase_ThyX_sf"/>
</dbReference>